<evidence type="ECO:0000313" key="2">
    <source>
        <dbReference type="Proteomes" id="UP001164746"/>
    </source>
</evidence>
<proteinExistence type="predicted"/>
<evidence type="ECO:0008006" key="3">
    <source>
        <dbReference type="Google" id="ProtNLM"/>
    </source>
</evidence>
<evidence type="ECO:0000313" key="1">
    <source>
        <dbReference type="EMBL" id="WAR27059.1"/>
    </source>
</evidence>
<accession>A0ABY7G0M8</accession>
<protein>
    <recommendedName>
        <fullName evidence="3">DDE Tnp4 domain-containing protein</fullName>
    </recommendedName>
</protein>
<keyword evidence="2" id="KW-1185">Reference proteome</keyword>
<gene>
    <name evidence="1" type="ORF">MAR_012763</name>
</gene>
<reference evidence="1" key="1">
    <citation type="submission" date="2022-11" db="EMBL/GenBank/DDBJ databases">
        <title>Centuries of genome instability and evolution in soft-shell clam transmissible cancer (bioRxiv).</title>
        <authorList>
            <person name="Hart S.F.M."/>
            <person name="Yonemitsu M.A."/>
            <person name="Giersch R.M."/>
            <person name="Beal B.F."/>
            <person name="Arriagada G."/>
            <person name="Davis B.W."/>
            <person name="Ostrander E.A."/>
            <person name="Goff S.P."/>
            <person name="Metzger M.J."/>
        </authorList>
    </citation>
    <scope>NUCLEOTIDE SEQUENCE</scope>
    <source>
        <strain evidence="1">MELC-2E11</strain>
        <tissue evidence="1">Siphon/mantle</tissue>
    </source>
</reference>
<sequence>MAAPMACSPATLMAIKLQKCEHGAERQVMKAVQHGCTASEVFEELHGPTNPKLFATKYEAATSLGPGGTFWQSGLLDLYEACDGIMVDKGFLISDLTILLSMHLIIPHLSNKSSTANMLRKQGEFQTFELMLNTL</sequence>
<organism evidence="1 2">
    <name type="scientific">Mya arenaria</name>
    <name type="common">Soft-shell clam</name>
    <dbReference type="NCBI Taxonomy" id="6604"/>
    <lineage>
        <taxon>Eukaryota</taxon>
        <taxon>Metazoa</taxon>
        <taxon>Spiralia</taxon>
        <taxon>Lophotrochozoa</taxon>
        <taxon>Mollusca</taxon>
        <taxon>Bivalvia</taxon>
        <taxon>Autobranchia</taxon>
        <taxon>Heteroconchia</taxon>
        <taxon>Euheterodonta</taxon>
        <taxon>Imparidentia</taxon>
        <taxon>Neoheterodontei</taxon>
        <taxon>Myida</taxon>
        <taxon>Myoidea</taxon>
        <taxon>Myidae</taxon>
        <taxon>Mya</taxon>
    </lineage>
</organism>
<dbReference type="EMBL" id="CP111025">
    <property type="protein sequence ID" value="WAR27059.1"/>
    <property type="molecule type" value="Genomic_DNA"/>
</dbReference>
<name>A0ABY7G0M8_MYAAR</name>
<dbReference type="Proteomes" id="UP001164746">
    <property type="component" value="Chromosome 14"/>
</dbReference>